<evidence type="ECO:0000313" key="3">
    <source>
        <dbReference type="Proteomes" id="UP000736164"/>
    </source>
</evidence>
<keyword evidence="3" id="KW-1185">Reference proteome</keyword>
<dbReference type="EMBL" id="JAAWVO010016578">
    <property type="protein sequence ID" value="MBN3314606.1"/>
    <property type="molecule type" value="Genomic_DNA"/>
</dbReference>
<gene>
    <name evidence="2" type="primary">L2</name>
    <name evidence="2" type="ORF">GTO95_0008254</name>
</gene>
<feature type="non-terminal residue" evidence="2">
    <location>
        <position position="344"/>
    </location>
</feature>
<dbReference type="InterPro" id="IPR016187">
    <property type="entry name" value="CTDL_fold"/>
</dbReference>
<dbReference type="SMART" id="SM00034">
    <property type="entry name" value="CLECT"/>
    <property type="match status" value="1"/>
</dbReference>
<dbReference type="PROSITE" id="PS50041">
    <property type="entry name" value="C_TYPE_LECTIN_2"/>
    <property type="match status" value="1"/>
</dbReference>
<dbReference type="InterPro" id="IPR016186">
    <property type="entry name" value="C-type_lectin-like/link_sf"/>
</dbReference>
<feature type="domain" description="C-type lectin" evidence="1">
    <location>
        <begin position="145"/>
        <end position="215"/>
    </location>
</feature>
<name>A0A8J7T9F8_ATRSP</name>
<accession>A0A8J7T9F8</accession>
<dbReference type="SUPFAM" id="SSF56436">
    <property type="entry name" value="C-type lectin-like"/>
    <property type="match status" value="2"/>
</dbReference>
<dbReference type="Pfam" id="PF00059">
    <property type="entry name" value="Lectin_C"/>
    <property type="match status" value="1"/>
</dbReference>
<dbReference type="InterPro" id="IPR050111">
    <property type="entry name" value="C-type_lectin/snaclec_domain"/>
</dbReference>
<evidence type="ECO:0000259" key="1">
    <source>
        <dbReference type="PROSITE" id="PS50041"/>
    </source>
</evidence>
<sequence>MLQGHGYPAVEESTGAAVGWRVTMIRLPASALLYIVLGLSGNSVSGRLNNDEEGVVCQVLCPPGWVNFEKRCFQYIRQEKTWVDAEGSPNLIELDISTEQQTLGTISTERKTTAETLPAVSGRLGANTAHVELCKCPCPPGWVSFANRCFQYIGTEKTWADAEMECIKLGGNLASVHSEEENTLLLQLIKSNKTSNTWIGGSDGEKEELLCDLSWQGTHFGCQVPKDEGIIRDFLDGEGEWDIEKGCLVQLVPGRTGRMSMGQRKHPRNWVQQSTCSQGGLLQRPSHAVMVDCGGTTWIRPNCPRGGDQADKDQGWSAGKCGCMQQAGSVEASTARDESGGIGM</sequence>
<organism evidence="2 3">
    <name type="scientific">Atractosteus spatula</name>
    <name type="common">Alligator gar</name>
    <name type="synonym">Lepisosteus spatula</name>
    <dbReference type="NCBI Taxonomy" id="7917"/>
    <lineage>
        <taxon>Eukaryota</taxon>
        <taxon>Metazoa</taxon>
        <taxon>Chordata</taxon>
        <taxon>Craniata</taxon>
        <taxon>Vertebrata</taxon>
        <taxon>Euteleostomi</taxon>
        <taxon>Actinopterygii</taxon>
        <taxon>Neopterygii</taxon>
        <taxon>Holostei</taxon>
        <taxon>Semionotiformes</taxon>
        <taxon>Lepisosteidae</taxon>
        <taxon>Atractosteus</taxon>
    </lineage>
</organism>
<dbReference type="Proteomes" id="UP000736164">
    <property type="component" value="Unassembled WGS sequence"/>
</dbReference>
<protein>
    <submittedName>
        <fullName evidence="2">AJL2 protein</fullName>
    </submittedName>
</protein>
<dbReference type="PANTHER" id="PTHR22803">
    <property type="entry name" value="MANNOSE, PHOSPHOLIPASE, LECTIN RECEPTOR RELATED"/>
    <property type="match status" value="1"/>
</dbReference>
<dbReference type="AlphaFoldDB" id="A0A8J7T9F8"/>
<comment type="caution">
    <text evidence="2">The sequence shown here is derived from an EMBL/GenBank/DDBJ whole genome shotgun (WGS) entry which is preliminary data.</text>
</comment>
<dbReference type="InterPro" id="IPR001304">
    <property type="entry name" value="C-type_lectin-like"/>
</dbReference>
<evidence type="ECO:0000313" key="2">
    <source>
        <dbReference type="EMBL" id="MBN3314606.1"/>
    </source>
</evidence>
<reference evidence="2" key="1">
    <citation type="journal article" date="2021" name="Cell">
        <title>Tracing the genetic footprints of vertebrate landing in non-teleost ray-finned fishes.</title>
        <authorList>
            <person name="Bi X."/>
            <person name="Wang K."/>
            <person name="Yang L."/>
            <person name="Pan H."/>
            <person name="Jiang H."/>
            <person name="Wei Q."/>
            <person name="Fang M."/>
            <person name="Yu H."/>
            <person name="Zhu C."/>
            <person name="Cai Y."/>
            <person name="He Y."/>
            <person name="Gan X."/>
            <person name="Zeng H."/>
            <person name="Yu D."/>
            <person name="Zhu Y."/>
            <person name="Jiang H."/>
            <person name="Qiu Q."/>
            <person name="Yang H."/>
            <person name="Zhang Y.E."/>
            <person name="Wang W."/>
            <person name="Zhu M."/>
            <person name="He S."/>
            <person name="Zhang G."/>
        </authorList>
    </citation>
    <scope>NUCLEOTIDE SEQUENCE</scope>
    <source>
        <strain evidence="2">Allg_001</strain>
    </source>
</reference>
<feature type="non-terminal residue" evidence="2">
    <location>
        <position position="1"/>
    </location>
</feature>
<dbReference type="Gene3D" id="3.10.100.10">
    <property type="entry name" value="Mannose-Binding Protein A, subunit A"/>
    <property type="match status" value="1"/>
</dbReference>
<proteinExistence type="predicted"/>